<dbReference type="EMBL" id="QGQD01000031">
    <property type="protein sequence ID" value="TLD01701.1"/>
    <property type="molecule type" value="Genomic_DNA"/>
</dbReference>
<evidence type="ECO:0000259" key="5">
    <source>
        <dbReference type="PROSITE" id="PS51935"/>
    </source>
</evidence>
<dbReference type="InterPro" id="IPR051202">
    <property type="entry name" value="Peptidase_C40"/>
</dbReference>
<keyword evidence="7" id="KW-1185">Reference proteome</keyword>
<dbReference type="Gene3D" id="3.90.1720.10">
    <property type="entry name" value="endopeptidase domain like (from Nostoc punctiforme)"/>
    <property type="match status" value="1"/>
</dbReference>
<dbReference type="PROSITE" id="PS51935">
    <property type="entry name" value="NLPC_P60"/>
    <property type="match status" value="1"/>
</dbReference>
<dbReference type="InterPro" id="IPR038765">
    <property type="entry name" value="Papain-like_cys_pep_sf"/>
</dbReference>
<accession>A0A4U8Q9R8</accession>
<name>A0A4U8Q9R8_9FIRM</name>
<dbReference type="GO" id="GO:0006508">
    <property type="term" value="P:proteolysis"/>
    <property type="evidence" value="ECO:0007669"/>
    <property type="project" value="UniProtKB-KW"/>
</dbReference>
<proteinExistence type="inferred from homology"/>
<evidence type="ECO:0000313" key="7">
    <source>
        <dbReference type="Proteomes" id="UP000306509"/>
    </source>
</evidence>
<evidence type="ECO:0000256" key="2">
    <source>
        <dbReference type="ARBA" id="ARBA00022670"/>
    </source>
</evidence>
<keyword evidence="2" id="KW-0645">Protease</keyword>
<reference evidence="6 7" key="1">
    <citation type="journal article" date="2019" name="Anaerobe">
        <title>Detection of Robinsoniella peoriensis in multiple bone samples of a trauma patient.</title>
        <authorList>
            <person name="Schrottner P."/>
            <person name="Hartwich K."/>
            <person name="Bunk B."/>
            <person name="Schober I."/>
            <person name="Helbig S."/>
            <person name="Rudolph W.W."/>
            <person name="Gunzer F."/>
        </authorList>
    </citation>
    <scope>NUCLEOTIDE SEQUENCE [LARGE SCALE GENOMIC DNA]</scope>
    <source>
        <strain evidence="6 7">DSM 106044</strain>
    </source>
</reference>
<dbReference type="EC" id="3.4.-.-" evidence="6"/>
<comment type="caution">
    <text evidence="6">The sequence shown here is derived from an EMBL/GenBank/DDBJ whole genome shotgun (WGS) entry which is preliminary data.</text>
</comment>
<sequence length="376" mass="41724">MKIHRSHLIFIFLFAILFLFLTQSIHTEAARNKISMFSHRTFQVKFGTSNEIPIFYSSANSRTLGLRNVSKRYRVIASSSKKKVASVNYRKTRLPYRLPYMKLQQAGRTLITVKVYNTKNKFIGKYSCILTVQANKKVAGLLKKAKNNTILAVANAANVVVHAKPAASGTVLGTFERNSAVLVAASRLNSSKTTQWIPVYMHHMAGTNGQKKVGYVLATQVSLEGVKTSRFSDDNRRNQICKFAMNYLGTPFVLGGTSLIYGTDCSKFVKYAYELGGGVYSVSAPGGRTGIYPHTDSLLNYGVQIPKNQLQPGDIILYKDNDPCWGPVGHVGIYIGSGFIINESGHYGEIYPSGGVRISRINYGNRIAYMFRNILD</sequence>
<gene>
    <name evidence="6" type="primary">cwlO</name>
    <name evidence="6" type="ORF">DSM106044_01406</name>
</gene>
<dbReference type="RefSeq" id="WP_138002117.1">
    <property type="nucleotide sequence ID" value="NZ_QGQD01000031.1"/>
</dbReference>
<dbReference type="PANTHER" id="PTHR47053">
    <property type="entry name" value="MUREIN DD-ENDOPEPTIDASE MEPH-RELATED"/>
    <property type="match status" value="1"/>
</dbReference>
<keyword evidence="4" id="KW-0788">Thiol protease</keyword>
<dbReference type="STRING" id="180332.GCA_000797495_00004"/>
<dbReference type="GO" id="GO:0008234">
    <property type="term" value="F:cysteine-type peptidase activity"/>
    <property type="evidence" value="ECO:0007669"/>
    <property type="project" value="UniProtKB-KW"/>
</dbReference>
<dbReference type="SUPFAM" id="SSF54001">
    <property type="entry name" value="Cysteine proteinases"/>
    <property type="match status" value="1"/>
</dbReference>
<protein>
    <submittedName>
        <fullName evidence="6">Peptidoglycan DL-endopeptidase CwlO</fullName>
        <ecNumber evidence="6">3.4.-.-</ecNumber>
    </submittedName>
</protein>
<keyword evidence="3 6" id="KW-0378">Hydrolase</keyword>
<organism evidence="6 7">
    <name type="scientific">Robinsoniella peoriensis</name>
    <dbReference type="NCBI Taxonomy" id="180332"/>
    <lineage>
        <taxon>Bacteria</taxon>
        <taxon>Bacillati</taxon>
        <taxon>Bacillota</taxon>
        <taxon>Clostridia</taxon>
        <taxon>Lachnospirales</taxon>
        <taxon>Lachnospiraceae</taxon>
        <taxon>Robinsoniella</taxon>
    </lineage>
</organism>
<dbReference type="Pfam" id="PF00877">
    <property type="entry name" value="NLPC_P60"/>
    <property type="match status" value="1"/>
</dbReference>
<evidence type="ECO:0000256" key="4">
    <source>
        <dbReference type="ARBA" id="ARBA00022807"/>
    </source>
</evidence>
<comment type="similarity">
    <text evidence="1">Belongs to the peptidase C40 family.</text>
</comment>
<evidence type="ECO:0000256" key="1">
    <source>
        <dbReference type="ARBA" id="ARBA00007074"/>
    </source>
</evidence>
<dbReference type="AlphaFoldDB" id="A0A4U8Q9R8"/>
<dbReference type="InterPro" id="IPR000064">
    <property type="entry name" value="NLP_P60_dom"/>
</dbReference>
<feature type="domain" description="NlpC/P60" evidence="5">
    <location>
        <begin position="234"/>
        <end position="376"/>
    </location>
</feature>
<dbReference type="Proteomes" id="UP000306509">
    <property type="component" value="Unassembled WGS sequence"/>
</dbReference>
<evidence type="ECO:0000313" key="6">
    <source>
        <dbReference type="EMBL" id="TLD01701.1"/>
    </source>
</evidence>
<dbReference type="PANTHER" id="PTHR47053:SF1">
    <property type="entry name" value="MUREIN DD-ENDOPEPTIDASE MEPH-RELATED"/>
    <property type="match status" value="1"/>
</dbReference>
<evidence type="ECO:0000256" key="3">
    <source>
        <dbReference type="ARBA" id="ARBA00022801"/>
    </source>
</evidence>